<dbReference type="Proteomes" id="UP001159405">
    <property type="component" value="Unassembled WGS sequence"/>
</dbReference>
<proteinExistence type="predicted"/>
<protein>
    <recommendedName>
        <fullName evidence="3">DDE Tnp4 domain-containing protein</fullName>
    </recommendedName>
</protein>
<evidence type="ECO:0000313" key="5">
    <source>
        <dbReference type="Proteomes" id="UP001159405"/>
    </source>
</evidence>
<keyword evidence="2" id="KW-0479">Metal-binding</keyword>
<name>A0ABN8RKW6_9CNID</name>
<dbReference type="PANTHER" id="PTHR34615">
    <property type="entry name" value="PX DOMAIN-CONTAINING PROTEIN"/>
    <property type="match status" value="1"/>
</dbReference>
<accession>A0ABN8RKW6</accession>
<reference evidence="4 5" key="1">
    <citation type="submission" date="2022-05" db="EMBL/GenBank/DDBJ databases">
        <authorList>
            <consortium name="Genoscope - CEA"/>
            <person name="William W."/>
        </authorList>
    </citation>
    <scope>NUCLEOTIDE SEQUENCE [LARGE SCALE GENOMIC DNA]</scope>
</reference>
<evidence type="ECO:0000256" key="1">
    <source>
        <dbReference type="ARBA" id="ARBA00001968"/>
    </source>
</evidence>
<comment type="cofactor">
    <cofactor evidence="1">
        <name>a divalent metal cation</name>
        <dbReference type="ChEBI" id="CHEBI:60240"/>
    </cofactor>
</comment>
<organism evidence="4 5">
    <name type="scientific">Porites lobata</name>
    <dbReference type="NCBI Taxonomy" id="104759"/>
    <lineage>
        <taxon>Eukaryota</taxon>
        <taxon>Metazoa</taxon>
        <taxon>Cnidaria</taxon>
        <taxon>Anthozoa</taxon>
        <taxon>Hexacorallia</taxon>
        <taxon>Scleractinia</taxon>
        <taxon>Fungiina</taxon>
        <taxon>Poritidae</taxon>
        <taxon>Porites</taxon>
    </lineage>
</organism>
<sequence>MDDSECLSEFRFHKSDLSILSEALHLPNYFICQQGTICDGIEGLCTALRRFAYPCRLSDLIPRFVRPVPELSMISSLVVDTIYREHNHRITQWNDILLNLALLETYARAIQQNGSPLHNCFGFIDGTVRPICRPDQNQRIVYNGHKRMHGLKYHSVALPNGMIANMFGPVEGRKHDSAMLADSGLLQDLEQHAFSTTREPMALYGDPAYPLRVYLQVPYRGVGITPQMELYNKAMSSVRMSVEWDVLNYFKFLDFKKNLKISLSADGKMYIVAAILRNALTCMYGNLLRSILLWTLLLFTIILLDQEHKTSSV</sequence>
<evidence type="ECO:0000313" key="4">
    <source>
        <dbReference type="EMBL" id="CAH3180049.1"/>
    </source>
</evidence>
<feature type="domain" description="DDE Tnp4" evidence="3">
    <location>
        <begin position="124"/>
        <end position="278"/>
    </location>
</feature>
<evidence type="ECO:0000256" key="2">
    <source>
        <dbReference type="ARBA" id="ARBA00022723"/>
    </source>
</evidence>
<dbReference type="EMBL" id="CALNXK010000268">
    <property type="protein sequence ID" value="CAH3180049.1"/>
    <property type="molecule type" value="Genomic_DNA"/>
</dbReference>
<dbReference type="Pfam" id="PF13359">
    <property type="entry name" value="DDE_Tnp_4"/>
    <property type="match status" value="1"/>
</dbReference>
<gene>
    <name evidence="4" type="ORF">PLOB_00022682</name>
</gene>
<evidence type="ECO:0000259" key="3">
    <source>
        <dbReference type="Pfam" id="PF13359"/>
    </source>
</evidence>
<dbReference type="InterPro" id="IPR027806">
    <property type="entry name" value="HARBI1_dom"/>
</dbReference>
<feature type="non-terminal residue" evidence="4">
    <location>
        <position position="313"/>
    </location>
</feature>
<dbReference type="PANTHER" id="PTHR34615:SF1">
    <property type="entry name" value="PX DOMAIN-CONTAINING PROTEIN"/>
    <property type="match status" value="1"/>
</dbReference>
<comment type="caution">
    <text evidence="4">The sequence shown here is derived from an EMBL/GenBank/DDBJ whole genome shotgun (WGS) entry which is preliminary data.</text>
</comment>
<keyword evidence="5" id="KW-1185">Reference proteome</keyword>